<sequence length="208" mass="21941">MASAAAGQSPAEKKGAKADANNNEMIAKAAGVVIAAGIGLTLLKAGRKKKVNNEVVIDTPDIDDSKSQAADLASEAEHKTKGFFGRVEKKVNHAGSRAEDGAKQGQRDAKANADKASHELKKVGHEVKESADNAAKKTGGFFSRKSHEAADQVKSATPTLKTHTIRQGDTLWGLSRAYGVAVEDIKKDNFLASSNLVPGQTLSIRVRK</sequence>
<dbReference type="PROSITE" id="PS51782">
    <property type="entry name" value="LYSM"/>
    <property type="match status" value="1"/>
</dbReference>
<reference evidence="3 4" key="1">
    <citation type="journal article" date="2014" name="Nat. Commun.">
        <title>Klebsormidium flaccidum genome reveals primary factors for plant terrestrial adaptation.</title>
        <authorList>
            <person name="Hori K."/>
            <person name="Maruyama F."/>
            <person name="Fujisawa T."/>
            <person name="Togashi T."/>
            <person name="Yamamoto N."/>
            <person name="Seo M."/>
            <person name="Sato S."/>
            <person name="Yamada T."/>
            <person name="Mori H."/>
            <person name="Tajima N."/>
            <person name="Moriyama T."/>
            <person name="Ikeuchi M."/>
            <person name="Watanabe M."/>
            <person name="Wada H."/>
            <person name="Kobayashi K."/>
            <person name="Saito M."/>
            <person name="Masuda T."/>
            <person name="Sasaki-Sekimoto Y."/>
            <person name="Mashiguchi K."/>
            <person name="Awai K."/>
            <person name="Shimojima M."/>
            <person name="Masuda S."/>
            <person name="Iwai M."/>
            <person name="Nobusawa T."/>
            <person name="Narise T."/>
            <person name="Kondo S."/>
            <person name="Saito H."/>
            <person name="Sato R."/>
            <person name="Murakawa M."/>
            <person name="Ihara Y."/>
            <person name="Oshima-Yamada Y."/>
            <person name="Ohtaka K."/>
            <person name="Satoh M."/>
            <person name="Sonobe K."/>
            <person name="Ishii M."/>
            <person name="Ohtani R."/>
            <person name="Kanamori-Sato M."/>
            <person name="Honoki R."/>
            <person name="Miyazaki D."/>
            <person name="Mochizuki H."/>
            <person name="Umetsu J."/>
            <person name="Higashi K."/>
            <person name="Shibata D."/>
            <person name="Kamiya Y."/>
            <person name="Sato N."/>
            <person name="Nakamura Y."/>
            <person name="Tabata S."/>
            <person name="Ida S."/>
            <person name="Kurokawa K."/>
            <person name="Ohta H."/>
        </authorList>
    </citation>
    <scope>NUCLEOTIDE SEQUENCE [LARGE SCALE GENOMIC DNA]</scope>
    <source>
        <strain evidence="3 4">NIES-2285</strain>
    </source>
</reference>
<protein>
    <submittedName>
        <fullName evidence="3">LysM domain containing protein</fullName>
    </submittedName>
</protein>
<feature type="domain" description="LysM" evidence="2">
    <location>
        <begin position="161"/>
        <end position="204"/>
    </location>
</feature>
<proteinExistence type="predicted"/>
<dbReference type="CDD" id="cd00118">
    <property type="entry name" value="LysM"/>
    <property type="match status" value="1"/>
</dbReference>
<organism evidence="3 4">
    <name type="scientific">Klebsormidium nitens</name>
    <name type="common">Green alga</name>
    <name type="synonym">Ulothrix nitens</name>
    <dbReference type="NCBI Taxonomy" id="105231"/>
    <lineage>
        <taxon>Eukaryota</taxon>
        <taxon>Viridiplantae</taxon>
        <taxon>Streptophyta</taxon>
        <taxon>Klebsormidiophyceae</taxon>
        <taxon>Klebsormidiales</taxon>
        <taxon>Klebsormidiaceae</taxon>
        <taxon>Klebsormidium</taxon>
    </lineage>
</organism>
<dbReference type="Pfam" id="PF01476">
    <property type="entry name" value="LysM"/>
    <property type="match status" value="1"/>
</dbReference>
<dbReference type="OMA" id="VAYDVGK"/>
<dbReference type="SMART" id="SM00257">
    <property type="entry name" value="LysM"/>
    <property type="match status" value="1"/>
</dbReference>
<keyword evidence="4" id="KW-1185">Reference proteome</keyword>
<gene>
    <name evidence="3" type="ORF">KFL_004540050</name>
</gene>
<dbReference type="OrthoDB" id="2107166at2759"/>
<feature type="compositionally biased region" description="Basic and acidic residues" evidence="1">
    <location>
        <begin position="75"/>
        <end position="135"/>
    </location>
</feature>
<dbReference type="SUPFAM" id="SSF54106">
    <property type="entry name" value="LysM domain"/>
    <property type="match status" value="1"/>
</dbReference>
<dbReference type="InterPro" id="IPR036779">
    <property type="entry name" value="LysM_dom_sf"/>
</dbReference>
<evidence type="ECO:0000313" key="4">
    <source>
        <dbReference type="Proteomes" id="UP000054558"/>
    </source>
</evidence>
<dbReference type="Gene3D" id="3.10.350.10">
    <property type="entry name" value="LysM domain"/>
    <property type="match status" value="1"/>
</dbReference>
<name>A0A1Y1ICT3_KLENI</name>
<accession>A0A1Y1ICT3</accession>
<dbReference type="AlphaFoldDB" id="A0A1Y1ICT3"/>
<dbReference type="Proteomes" id="UP000054558">
    <property type="component" value="Unassembled WGS sequence"/>
</dbReference>
<evidence type="ECO:0000313" key="3">
    <source>
        <dbReference type="EMBL" id="GAQ88720.1"/>
    </source>
</evidence>
<evidence type="ECO:0000256" key="1">
    <source>
        <dbReference type="SAM" id="MobiDB-lite"/>
    </source>
</evidence>
<dbReference type="EMBL" id="DF237403">
    <property type="protein sequence ID" value="GAQ88720.1"/>
    <property type="molecule type" value="Genomic_DNA"/>
</dbReference>
<dbReference type="InterPro" id="IPR018392">
    <property type="entry name" value="LysM"/>
</dbReference>
<evidence type="ECO:0000259" key="2">
    <source>
        <dbReference type="PROSITE" id="PS51782"/>
    </source>
</evidence>
<feature type="region of interest" description="Disordered" evidence="1">
    <location>
        <begin position="60"/>
        <end position="160"/>
    </location>
</feature>